<sequence length="70" mass="7413">MPSRSNTDWNELPRPVGDSTRRADGDATRANALPCTSQMPPSPASITIAFALAARTRSNALPPGVITYSD</sequence>
<proteinExistence type="predicted"/>
<evidence type="ECO:0000256" key="1">
    <source>
        <dbReference type="SAM" id="MobiDB-lite"/>
    </source>
</evidence>
<accession>A0A4P6L3P1</accession>
<evidence type="ECO:0000313" key="3">
    <source>
        <dbReference type="Proteomes" id="UP000290637"/>
    </source>
</evidence>
<evidence type="ECO:0000313" key="2">
    <source>
        <dbReference type="EMBL" id="QBE66057.1"/>
    </source>
</evidence>
<reference evidence="2 3" key="1">
    <citation type="submission" date="2019-02" db="EMBL/GenBank/DDBJ databases">
        <title>Draft Genome Sequences of Six Type Strains of the Genus Massilia.</title>
        <authorList>
            <person name="Miess H."/>
            <person name="Frediansyhah A."/>
            <person name="Gross H."/>
        </authorList>
    </citation>
    <scope>NUCLEOTIDE SEQUENCE [LARGE SCALE GENOMIC DNA]</scope>
    <source>
        <strain evidence="2 3">DSM 17473</strain>
    </source>
</reference>
<dbReference type="EMBL" id="CP035913">
    <property type="protein sequence ID" value="QBE66057.1"/>
    <property type="molecule type" value="Genomic_DNA"/>
</dbReference>
<dbReference type="Proteomes" id="UP000290637">
    <property type="component" value="Chromosome"/>
</dbReference>
<dbReference type="AlphaFoldDB" id="A0A4P6L3P1"/>
<feature type="region of interest" description="Disordered" evidence="1">
    <location>
        <begin position="1"/>
        <end position="41"/>
    </location>
</feature>
<organism evidence="2 3">
    <name type="scientific">Pseudoduganella lutea</name>
    <dbReference type="NCBI Taxonomy" id="321985"/>
    <lineage>
        <taxon>Bacteria</taxon>
        <taxon>Pseudomonadati</taxon>
        <taxon>Pseudomonadota</taxon>
        <taxon>Betaproteobacteria</taxon>
        <taxon>Burkholderiales</taxon>
        <taxon>Oxalobacteraceae</taxon>
        <taxon>Telluria group</taxon>
        <taxon>Pseudoduganella</taxon>
    </lineage>
</organism>
<name>A0A4P6L3P1_9BURK</name>
<keyword evidence="3" id="KW-1185">Reference proteome</keyword>
<gene>
    <name evidence="2" type="ORF">EWM63_26255</name>
</gene>
<dbReference type="KEGG" id="plue:EWM63_26255"/>
<protein>
    <submittedName>
        <fullName evidence="2">Uncharacterized protein</fullName>
    </submittedName>
</protein>